<feature type="region of interest" description="Disordered" evidence="1">
    <location>
        <begin position="168"/>
        <end position="203"/>
    </location>
</feature>
<sequence length="248" mass="28267">MKESDGDDREGSDEISLPGTDEEHLEDKENFEIQLAEQNLFLIVFDSEEDLETVMEGRPWLFHKNLVLFDRLIKPIERNQIRLISSPFWIKIGSTESLPNCTKKPEDGNTTNWRPQDKLLLLGLEEVIKNQEEGSTMKKIGEMNESINTLEKNSNVVKKTGWKRIVPGAMSNQPKEDNTIGKRKSLEFDNGKSSTGISYEDGAKRLKHEETDTRVEAPLGSVIENLEQNDVLNFYGSAIAKRQADWTQ</sequence>
<feature type="region of interest" description="Disordered" evidence="1">
    <location>
        <begin position="1"/>
        <end position="24"/>
    </location>
</feature>
<comment type="caution">
    <text evidence="2">The sequence shown here is derived from an EMBL/GenBank/DDBJ whole genome shotgun (WGS) entry which is preliminary data.</text>
</comment>
<name>A0ABR0Q3X9_GOSAR</name>
<proteinExistence type="predicted"/>
<protein>
    <recommendedName>
        <fullName evidence="4">DUF4283 domain-containing protein</fullName>
    </recommendedName>
</protein>
<dbReference type="EMBL" id="JARKNE010000005">
    <property type="protein sequence ID" value="KAK5833618.1"/>
    <property type="molecule type" value="Genomic_DNA"/>
</dbReference>
<feature type="compositionally biased region" description="Acidic residues" evidence="1">
    <location>
        <begin position="1"/>
        <end position="13"/>
    </location>
</feature>
<reference evidence="2 3" key="1">
    <citation type="submission" date="2023-03" db="EMBL/GenBank/DDBJ databases">
        <title>WGS of Gossypium arboreum.</title>
        <authorList>
            <person name="Yu D."/>
        </authorList>
    </citation>
    <scope>NUCLEOTIDE SEQUENCE [LARGE SCALE GENOMIC DNA]</scope>
    <source>
        <tissue evidence="2">Leaf</tissue>
    </source>
</reference>
<evidence type="ECO:0008006" key="4">
    <source>
        <dbReference type="Google" id="ProtNLM"/>
    </source>
</evidence>
<keyword evidence="3" id="KW-1185">Reference proteome</keyword>
<accession>A0ABR0Q3X9</accession>
<dbReference type="Proteomes" id="UP001358586">
    <property type="component" value="Chromosome 5"/>
</dbReference>
<evidence type="ECO:0000313" key="2">
    <source>
        <dbReference type="EMBL" id="KAK5833618.1"/>
    </source>
</evidence>
<organism evidence="2 3">
    <name type="scientific">Gossypium arboreum</name>
    <name type="common">Tree cotton</name>
    <name type="synonym">Gossypium nanking</name>
    <dbReference type="NCBI Taxonomy" id="29729"/>
    <lineage>
        <taxon>Eukaryota</taxon>
        <taxon>Viridiplantae</taxon>
        <taxon>Streptophyta</taxon>
        <taxon>Embryophyta</taxon>
        <taxon>Tracheophyta</taxon>
        <taxon>Spermatophyta</taxon>
        <taxon>Magnoliopsida</taxon>
        <taxon>eudicotyledons</taxon>
        <taxon>Gunneridae</taxon>
        <taxon>Pentapetalae</taxon>
        <taxon>rosids</taxon>
        <taxon>malvids</taxon>
        <taxon>Malvales</taxon>
        <taxon>Malvaceae</taxon>
        <taxon>Malvoideae</taxon>
        <taxon>Gossypium</taxon>
    </lineage>
</organism>
<evidence type="ECO:0000313" key="3">
    <source>
        <dbReference type="Proteomes" id="UP001358586"/>
    </source>
</evidence>
<gene>
    <name evidence="2" type="ORF">PVK06_017470</name>
</gene>
<evidence type="ECO:0000256" key="1">
    <source>
        <dbReference type="SAM" id="MobiDB-lite"/>
    </source>
</evidence>
<feature type="compositionally biased region" description="Basic and acidic residues" evidence="1">
    <location>
        <begin position="174"/>
        <end position="190"/>
    </location>
</feature>